<dbReference type="SUPFAM" id="SSF51735">
    <property type="entry name" value="NAD(P)-binding Rossmann-fold domains"/>
    <property type="match status" value="1"/>
</dbReference>
<dbReference type="PRINTS" id="PR00081">
    <property type="entry name" value="GDHRDH"/>
</dbReference>
<dbReference type="Gene3D" id="3.40.50.720">
    <property type="entry name" value="NAD(P)-binding Rossmann-like Domain"/>
    <property type="match status" value="1"/>
</dbReference>
<dbReference type="EMBL" id="LRGB01000243">
    <property type="protein sequence ID" value="KZS20137.1"/>
    <property type="molecule type" value="Genomic_DNA"/>
</dbReference>
<accession>A0A0P6BK02</accession>
<dbReference type="GO" id="GO:0016491">
    <property type="term" value="F:oxidoreductase activity"/>
    <property type="evidence" value="ECO:0007669"/>
    <property type="project" value="UniProtKB-KW"/>
</dbReference>
<dbReference type="InterPro" id="IPR002347">
    <property type="entry name" value="SDR_fam"/>
</dbReference>
<proteinExistence type="predicted"/>
<comment type="caution">
    <text evidence="2">The sequence shown here is derived from an EMBL/GenBank/DDBJ whole genome shotgun (WGS) entry which is preliminary data.</text>
</comment>
<sequence length="332" mass="37041">MLMYLWSLPLLVRVALLVLSILVCVKVYFKLKNAICTSKNKMTGKTVIITGANTGIGKETAIDLAKRGARVILACRDIRKADAAKDDIVRESGNKDVIVRHLDLASLKSVRKFAADILENEKRLDVLINNAGCVTVEKKLTEDGLEYQMQTNHFGHFLLTNLLLGLMKQSAPSRIINVSSTAHGFIMTLDLNNLNSELYYNSSSLYNTVYYYSKICQILCTRHLASLIHDSGVTVNCLCPGPVKTNIFRNAASWFHIALGLLFPLMFKTPKEGAQTSIHLSVADEVANVNGEYFSDCKIKRASKLANDLGLAKKVWEKSEIFVNLKPEERHY</sequence>
<reference evidence="2 3" key="1">
    <citation type="submission" date="2016-03" db="EMBL/GenBank/DDBJ databases">
        <title>EvidentialGene: Evidence-directed Construction of Genes on Genomes.</title>
        <authorList>
            <person name="Gilbert D.G."/>
            <person name="Choi J.-H."/>
            <person name="Mockaitis K."/>
            <person name="Colbourne J."/>
            <person name="Pfrender M."/>
        </authorList>
    </citation>
    <scope>NUCLEOTIDE SEQUENCE [LARGE SCALE GENOMIC DNA]</scope>
    <source>
        <strain evidence="2 3">Xinb3</strain>
        <tissue evidence="2">Complete organism</tissue>
    </source>
</reference>
<dbReference type="InterPro" id="IPR036291">
    <property type="entry name" value="NAD(P)-bd_dom_sf"/>
</dbReference>
<protein>
    <submittedName>
        <fullName evidence="2">Retinol dehydrogenase 14</fullName>
    </submittedName>
</protein>
<name>A0A0P6BK02_9CRUS</name>
<organism evidence="2 3">
    <name type="scientific">Daphnia magna</name>
    <dbReference type="NCBI Taxonomy" id="35525"/>
    <lineage>
        <taxon>Eukaryota</taxon>
        <taxon>Metazoa</taxon>
        <taxon>Ecdysozoa</taxon>
        <taxon>Arthropoda</taxon>
        <taxon>Crustacea</taxon>
        <taxon>Branchiopoda</taxon>
        <taxon>Diplostraca</taxon>
        <taxon>Cladocera</taxon>
        <taxon>Anomopoda</taxon>
        <taxon>Daphniidae</taxon>
        <taxon>Daphnia</taxon>
    </lineage>
</organism>
<gene>
    <name evidence="2" type="ORF">APZ42_013142</name>
</gene>
<keyword evidence="3" id="KW-1185">Reference proteome</keyword>
<dbReference type="OrthoDB" id="191139at2759"/>
<dbReference type="AlphaFoldDB" id="A0A0P6BK02"/>
<dbReference type="STRING" id="35525.A0A0P6BK02"/>
<dbReference type="Pfam" id="PF00106">
    <property type="entry name" value="adh_short"/>
    <property type="match status" value="1"/>
</dbReference>
<evidence type="ECO:0000313" key="2">
    <source>
        <dbReference type="EMBL" id="KZS20137.1"/>
    </source>
</evidence>
<dbReference type="PANTHER" id="PTHR43157">
    <property type="entry name" value="PHOSPHATIDYLINOSITOL-GLYCAN BIOSYNTHESIS CLASS F PROTEIN-RELATED"/>
    <property type="match status" value="1"/>
</dbReference>
<dbReference type="PANTHER" id="PTHR43157:SF66">
    <property type="entry name" value="WW DOMAIN-CONTAINING OXIDOREDUCTASE-LIKE PROTEIN"/>
    <property type="match status" value="1"/>
</dbReference>
<evidence type="ECO:0000256" key="1">
    <source>
        <dbReference type="ARBA" id="ARBA00023002"/>
    </source>
</evidence>
<evidence type="ECO:0000313" key="3">
    <source>
        <dbReference type="Proteomes" id="UP000076858"/>
    </source>
</evidence>
<keyword evidence="1" id="KW-0560">Oxidoreductase</keyword>
<dbReference type="Proteomes" id="UP000076858">
    <property type="component" value="Unassembled WGS sequence"/>
</dbReference>